<sequence length="53" mass="5601">MTHRIAARLAAGIFLTAALLGGSAASASADDDVQKLFTYCQYISFNSPLCSDF</sequence>
<keyword evidence="1" id="KW-0732">Signal</keyword>
<evidence type="ECO:0000256" key="1">
    <source>
        <dbReference type="SAM" id="SignalP"/>
    </source>
</evidence>
<dbReference type="Proteomes" id="UP001348641">
    <property type="component" value="Unassembled WGS sequence"/>
</dbReference>
<evidence type="ECO:0000313" key="3">
    <source>
        <dbReference type="Proteomes" id="UP001348641"/>
    </source>
</evidence>
<proteinExistence type="predicted"/>
<feature type="signal peptide" evidence="1">
    <location>
        <begin position="1"/>
        <end position="29"/>
    </location>
</feature>
<reference evidence="2 3" key="1">
    <citation type="submission" date="2023-07" db="EMBL/GenBank/DDBJ databases">
        <authorList>
            <person name="Girao M."/>
            <person name="Carvalho M.F."/>
        </authorList>
    </citation>
    <scope>NUCLEOTIDE SEQUENCE [LARGE SCALE GENOMIC DNA]</scope>
    <source>
        <strain evidence="2 3">66/93</strain>
    </source>
</reference>
<comment type="caution">
    <text evidence="2">The sequence shown here is derived from an EMBL/GenBank/DDBJ whole genome shotgun (WGS) entry which is preliminary data.</text>
</comment>
<accession>A0ABU7KXZ0</accession>
<gene>
    <name evidence="2" type="ORF">Q8A49_27005</name>
</gene>
<name>A0ABU7KXZ0_9ACTN</name>
<evidence type="ECO:0000313" key="2">
    <source>
        <dbReference type="EMBL" id="MEE2054153.1"/>
    </source>
</evidence>
<feature type="chain" id="PRO_5046827161" evidence="1">
    <location>
        <begin position="30"/>
        <end position="53"/>
    </location>
</feature>
<dbReference type="RefSeq" id="WP_330161023.1">
    <property type="nucleotide sequence ID" value="NZ_BAAAJA010000021.1"/>
</dbReference>
<protein>
    <submittedName>
        <fullName evidence="2">Uncharacterized protein</fullName>
    </submittedName>
</protein>
<organism evidence="2 3">
    <name type="scientific">Nocardiopsis tropica</name>
    <dbReference type="NCBI Taxonomy" id="109330"/>
    <lineage>
        <taxon>Bacteria</taxon>
        <taxon>Bacillati</taxon>
        <taxon>Actinomycetota</taxon>
        <taxon>Actinomycetes</taxon>
        <taxon>Streptosporangiales</taxon>
        <taxon>Nocardiopsidaceae</taxon>
        <taxon>Nocardiopsis</taxon>
    </lineage>
</organism>
<dbReference type="EMBL" id="JAUUCC010000097">
    <property type="protein sequence ID" value="MEE2054153.1"/>
    <property type="molecule type" value="Genomic_DNA"/>
</dbReference>